<protein>
    <submittedName>
        <fullName evidence="2">Uncharacterized protein</fullName>
    </submittedName>
</protein>
<dbReference type="Proteomes" id="UP001597046">
    <property type="component" value="Unassembled WGS sequence"/>
</dbReference>
<keyword evidence="3" id="KW-1185">Reference proteome</keyword>
<sequence>MPTPNPSPRGDEGIRRDLAAIRKDIEQLRRQRDKSETAALLVQIGPEENLSWQVGTPWLDTSGE</sequence>
<evidence type="ECO:0000313" key="3">
    <source>
        <dbReference type="Proteomes" id="UP001597046"/>
    </source>
</evidence>
<keyword evidence="1" id="KW-0175">Coiled coil</keyword>
<feature type="coiled-coil region" evidence="1">
    <location>
        <begin position="11"/>
        <end position="38"/>
    </location>
</feature>
<evidence type="ECO:0000313" key="2">
    <source>
        <dbReference type="EMBL" id="MFD1055006.1"/>
    </source>
</evidence>
<organism evidence="2 3">
    <name type="scientific">Terrabacter terrigena</name>
    <dbReference type="NCBI Taxonomy" id="574718"/>
    <lineage>
        <taxon>Bacteria</taxon>
        <taxon>Bacillati</taxon>
        <taxon>Actinomycetota</taxon>
        <taxon>Actinomycetes</taxon>
        <taxon>Micrococcales</taxon>
        <taxon>Intrasporangiaceae</taxon>
        <taxon>Terrabacter</taxon>
    </lineage>
</organism>
<evidence type="ECO:0000256" key="1">
    <source>
        <dbReference type="SAM" id="Coils"/>
    </source>
</evidence>
<name>A0ABW3MWR4_9MICO</name>
<dbReference type="EMBL" id="JBHTKH010000007">
    <property type="protein sequence ID" value="MFD1055006.1"/>
    <property type="molecule type" value="Genomic_DNA"/>
</dbReference>
<proteinExistence type="predicted"/>
<dbReference type="RefSeq" id="WP_386052910.1">
    <property type="nucleotide sequence ID" value="NZ_JBHTKH010000007.1"/>
</dbReference>
<comment type="caution">
    <text evidence="2">The sequence shown here is derived from an EMBL/GenBank/DDBJ whole genome shotgun (WGS) entry which is preliminary data.</text>
</comment>
<reference evidence="3" key="1">
    <citation type="journal article" date="2019" name="Int. J. Syst. Evol. Microbiol.">
        <title>The Global Catalogue of Microorganisms (GCM) 10K type strain sequencing project: providing services to taxonomists for standard genome sequencing and annotation.</title>
        <authorList>
            <consortium name="The Broad Institute Genomics Platform"/>
            <consortium name="The Broad Institute Genome Sequencing Center for Infectious Disease"/>
            <person name="Wu L."/>
            <person name="Ma J."/>
        </authorList>
    </citation>
    <scope>NUCLEOTIDE SEQUENCE [LARGE SCALE GENOMIC DNA]</scope>
    <source>
        <strain evidence="3">CCUG 57508</strain>
    </source>
</reference>
<gene>
    <name evidence="2" type="ORF">ACFQ2V_11875</name>
</gene>
<accession>A0ABW3MWR4</accession>